<sequence>MRVEDRVDAIENASARIPMTPKRPRRRKESTPSATNTDIAIKDLTKSWRGDVSGNLTMPLDGCASGQEFPERNLSGDRCGAHSWTVHISLMPTSSQTFPFEKDTVAYKRCLSRGLHQKVVVSSTNGDSFKEAVNCAFAPVLQGRPWQPLVAKICDIGNSRGLPMLQKLATQLIGTDYDAEFLKKHCAVLDGCGGIEDLYIAMLEYTITWAELHKLEPFLPGLESAWSHNICLDGPRSGTLSQALEGELSEATAPEKISASDMLSPLPAIGSSPSSTTLKRNISRISRTPSFGSTTEGEDSRTKLRQLCIGAGADLVGRCAEIG</sequence>
<accession>A0A8A3PHJ7</accession>
<protein>
    <submittedName>
        <fullName evidence="2">Uncharacterized protein</fullName>
    </submittedName>
</protein>
<proteinExistence type="predicted"/>
<dbReference type="EMBL" id="CP063409">
    <property type="protein sequence ID" value="QSZ34797.1"/>
    <property type="molecule type" value="Genomic_DNA"/>
</dbReference>
<dbReference type="Proteomes" id="UP000672032">
    <property type="component" value="Chromosome 5"/>
</dbReference>
<reference evidence="2" key="1">
    <citation type="submission" date="2020-10" db="EMBL/GenBank/DDBJ databases">
        <title>Genome Sequence of Monilinia vaccinii-corymbosi Sheds Light on Mummy Berry Disease Infection of Blueberry and Mating Type.</title>
        <authorList>
            <person name="Yow A.G."/>
            <person name="Zhang Y."/>
            <person name="Bansal K."/>
            <person name="Eacker S.M."/>
            <person name="Sullivan S."/>
            <person name="Liachko I."/>
            <person name="Cubeta M.A."/>
            <person name="Rollins J.A."/>
            <person name="Ashrafi H."/>
        </authorList>
    </citation>
    <scope>NUCLEOTIDE SEQUENCE</scope>
    <source>
        <strain evidence="2">RL-1</strain>
    </source>
</reference>
<organism evidence="2 3">
    <name type="scientific">Monilinia vaccinii-corymbosi</name>
    <dbReference type="NCBI Taxonomy" id="61207"/>
    <lineage>
        <taxon>Eukaryota</taxon>
        <taxon>Fungi</taxon>
        <taxon>Dikarya</taxon>
        <taxon>Ascomycota</taxon>
        <taxon>Pezizomycotina</taxon>
        <taxon>Leotiomycetes</taxon>
        <taxon>Helotiales</taxon>
        <taxon>Sclerotiniaceae</taxon>
        <taxon>Monilinia</taxon>
    </lineage>
</organism>
<evidence type="ECO:0000313" key="3">
    <source>
        <dbReference type="Proteomes" id="UP000672032"/>
    </source>
</evidence>
<dbReference type="AlphaFoldDB" id="A0A8A3PHJ7"/>
<keyword evidence="3" id="KW-1185">Reference proteome</keyword>
<evidence type="ECO:0000313" key="2">
    <source>
        <dbReference type="EMBL" id="QSZ34797.1"/>
    </source>
</evidence>
<name>A0A8A3PHJ7_9HELO</name>
<evidence type="ECO:0000256" key="1">
    <source>
        <dbReference type="SAM" id="MobiDB-lite"/>
    </source>
</evidence>
<dbReference type="OrthoDB" id="4187949at2759"/>
<feature type="region of interest" description="Disordered" evidence="1">
    <location>
        <begin position="12"/>
        <end position="36"/>
    </location>
</feature>
<gene>
    <name evidence="2" type="ORF">DSL72_007655</name>
</gene>